<dbReference type="SUPFAM" id="SSF47090">
    <property type="entry name" value="PGBD-like"/>
    <property type="match status" value="1"/>
</dbReference>
<dbReference type="InterPro" id="IPR002477">
    <property type="entry name" value="Peptidoglycan-bd-like"/>
</dbReference>
<evidence type="ECO:0000259" key="2">
    <source>
        <dbReference type="Pfam" id="PF01471"/>
    </source>
</evidence>
<sequence length="200" mass="22027">MMSPRYRSEQRTFSRIIILALAIGTASGWGTWFVSYRRSDRVERDLREQVSTLAQSQMQLLHEREVAAAAKADLIALQSQVAALRKEIDDLSQRRSILQAQPRPSRGGESDGNVKLSQPNVSETGSITTLDHPEKVFVTTAQKALTKLGYGPLAADGVMGPSTRQAIEEFQYKNGLPVTRELDMATLQRLGQIDSVAAAD</sequence>
<feature type="domain" description="Peptidoglycan binding-like" evidence="2">
    <location>
        <begin position="138"/>
        <end position="190"/>
    </location>
</feature>
<proteinExistence type="predicted"/>
<keyword evidence="4" id="KW-1185">Reference proteome</keyword>
<accession>A0A7X3SN95</accession>
<feature type="region of interest" description="Disordered" evidence="1">
    <location>
        <begin position="95"/>
        <end position="128"/>
    </location>
</feature>
<protein>
    <recommendedName>
        <fullName evidence="2">Peptidoglycan binding-like domain-containing protein</fullName>
    </recommendedName>
</protein>
<dbReference type="InterPro" id="IPR036366">
    <property type="entry name" value="PGBDSf"/>
</dbReference>
<evidence type="ECO:0000313" key="3">
    <source>
        <dbReference type="EMBL" id="MXQ10834.1"/>
    </source>
</evidence>
<dbReference type="InterPro" id="IPR036365">
    <property type="entry name" value="PGBD-like_sf"/>
</dbReference>
<feature type="compositionally biased region" description="Polar residues" evidence="1">
    <location>
        <begin position="115"/>
        <end position="128"/>
    </location>
</feature>
<reference evidence="3 4" key="1">
    <citation type="submission" date="2019-12" db="EMBL/GenBank/DDBJ databases">
        <authorList>
            <person name="Yuan C.-G."/>
        </authorList>
    </citation>
    <scope>NUCLEOTIDE SEQUENCE [LARGE SCALE GENOMIC DNA]</scope>
    <source>
        <strain evidence="3 4">KCTC 23863</strain>
    </source>
</reference>
<evidence type="ECO:0000256" key="1">
    <source>
        <dbReference type="SAM" id="MobiDB-lite"/>
    </source>
</evidence>
<dbReference type="Gene3D" id="1.10.101.10">
    <property type="entry name" value="PGBD-like superfamily/PGBD"/>
    <property type="match status" value="1"/>
</dbReference>
<dbReference type="Pfam" id="PF01471">
    <property type="entry name" value="PG_binding_1"/>
    <property type="match status" value="1"/>
</dbReference>
<reference evidence="3 4" key="2">
    <citation type="submission" date="2020-01" db="EMBL/GenBank/DDBJ databases">
        <title>Microvirga sp. nov., an arsenate reduction bacterium isolated from Tibet hotspring sediments.</title>
        <authorList>
            <person name="Xian W.-D."/>
            <person name="Li W.-J."/>
        </authorList>
    </citation>
    <scope>NUCLEOTIDE SEQUENCE [LARGE SCALE GENOMIC DNA]</scope>
    <source>
        <strain evidence="3 4">KCTC 23863</strain>
    </source>
</reference>
<name>A0A7X3SN95_9HYPH</name>
<dbReference type="Proteomes" id="UP000436483">
    <property type="component" value="Unassembled WGS sequence"/>
</dbReference>
<gene>
    <name evidence="3" type="ORF">GR328_05090</name>
</gene>
<organism evidence="3 4">
    <name type="scientific">Microvirga makkahensis</name>
    <dbReference type="NCBI Taxonomy" id="1128670"/>
    <lineage>
        <taxon>Bacteria</taxon>
        <taxon>Pseudomonadati</taxon>
        <taxon>Pseudomonadota</taxon>
        <taxon>Alphaproteobacteria</taxon>
        <taxon>Hyphomicrobiales</taxon>
        <taxon>Methylobacteriaceae</taxon>
        <taxon>Microvirga</taxon>
    </lineage>
</organism>
<dbReference type="AlphaFoldDB" id="A0A7X3SN95"/>
<dbReference type="OrthoDB" id="8018686at2"/>
<comment type="caution">
    <text evidence="3">The sequence shown here is derived from an EMBL/GenBank/DDBJ whole genome shotgun (WGS) entry which is preliminary data.</text>
</comment>
<evidence type="ECO:0000313" key="4">
    <source>
        <dbReference type="Proteomes" id="UP000436483"/>
    </source>
</evidence>
<dbReference type="EMBL" id="WURB01000003">
    <property type="protein sequence ID" value="MXQ10834.1"/>
    <property type="molecule type" value="Genomic_DNA"/>
</dbReference>